<dbReference type="RefSeq" id="WP_165298850.1">
    <property type="nucleotide sequence ID" value="NZ_JAAKZZ010000100.1"/>
</dbReference>
<feature type="region of interest" description="Disordered" evidence="1">
    <location>
        <begin position="93"/>
        <end position="139"/>
    </location>
</feature>
<evidence type="ECO:0000256" key="1">
    <source>
        <dbReference type="SAM" id="MobiDB-lite"/>
    </source>
</evidence>
<proteinExistence type="predicted"/>
<organism evidence="2 3">
    <name type="scientific">Streptomyces boncukensis</name>
    <dbReference type="NCBI Taxonomy" id="2711219"/>
    <lineage>
        <taxon>Bacteria</taxon>
        <taxon>Bacillati</taxon>
        <taxon>Actinomycetota</taxon>
        <taxon>Actinomycetes</taxon>
        <taxon>Kitasatosporales</taxon>
        <taxon>Streptomycetaceae</taxon>
        <taxon>Streptomyces</taxon>
    </lineage>
</organism>
<dbReference type="AlphaFoldDB" id="A0A6G4WVA2"/>
<reference evidence="2 3" key="1">
    <citation type="submission" date="2020-02" db="EMBL/GenBank/DDBJ databases">
        <title>Whole-genome analyses of novel actinobacteria.</title>
        <authorList>
            <person name="Sahin N."/>
            <person name="Tatar D."/>
        </authorList>
    </citation>
    <scope>NUCLEOTIDE SEQUENCE [LARGE SCALE GENOMIC DNA]</scope>
    <source>
        <strain evidence="2 3">SB3404</strain>
    </source>
</reference>
<keyword evidence="3" id="KW-1185">Reference proteome</keyword>
<evidence type="ECO:0000313" key="3">
    <source>
        <dbReference type="Proteomes" id="UP000477722"/>
    </source>
</evidence>
<accession>A0A6G4WVA2</accession>
<comment type="caution">
    <text evidence="2">The sequence shown here is derived from an EMBL/GenBank/DDBJ whole genome shotgun (WGS) entry which is preliminary data.</text>
</comment>
<sequence>MASHRLASRTTLRCTLQRLEAETEDLACQLVRVTRELDDTGVTLTGAWEDRRAAEERAQQLAGRLAHVVAELHALRAEHARCGAVTVPRWVRDTSDPADQATAPIPAGERWADPARPPAPPTPAAGVRVISLQQRGPAT</sequence>
<protein>
    <submittedName>
        <fullName evidence="2">Uncharacterized protein</fullName>
    </submittedName>
</protein>
<name>A0A6G4WVA2_9ACTN</name>
<evidence type="ECO:0000313" key="2">
    <source>
        <dbReference type="EMBL" id="NGO69155.1"/>
    </source>
</evidence>
<dbReference type="EMBL" id="JAAKZZ010000100">
    <property type="protein sequence ID" value="NGO69155.1"/>
    <property type="molecule type" value="Genomic_DNA"/>
</dbReference>
<gene>
    <name evidence="2" type="ORF">G5C65_12470</name>
</gene>
<dbReference type="Proteomes" id="UP000477722">
    <property type="component" value="Unassembled WGS sequence"/>
</dbReference>